<dbReference type="Gene3D" id="3.90.1140.10">
    <property type="entry name" value="Cyclic phosphodiesterase"/>
    <property type="match status" value="1"/>
</dbReference>
<reference evidence="2 3" key="1">
    <citation type="submission" date="2018-09" db="EMBL/GenBank/DDBJ databases">
        <title>YIM 75507 draft genome.</title>
        <authorList>
            <person name="Tang S."/>
            <person name="Feng Y."/>
        </authorList>
    </citation>
    <scope>NUCLEOTIDE SEQUENCE [LARGE SCALE GENOMIC DNA]</scope>
    <source>
        <strain evidence="2 3">YIM 75507</strain>
    </source>
</reference>
<keyword evidence="3" id="KW-1185">Reference proteome</keyword>
<gene>
    <name evidence="2" type="ORF">D5H75_40485</name>
</gene>
<evidence type="ECO:0000313" key="2">
    <source>
        <dbReference type="EMBL" id="RJL19344.1"/>
    </source>
</evidence>
<dbReference type="Proteomes" id="UP000265768">
    <property type="component" value="Unassembled WGS sequence"/>
</dbReference>
<dbReference type="AlphaFoldDB" id="A0A3A4A2N1"/>
<dbReference type="OrthoDB" id="3414477at2"/>
<organism evidence="2 3">
    <name type="scientific">Bailinhaonella thermotolerans</name>
    <dbReference type="NCBI Taxonomy" id="1070861"/>
    <lineage>
        <taxon>Bacteria</taxon>
        <taxon>Bacillati</taxon>
        <taxon>Actinomycetota</taxon>
        <taxon>Actinomycetes</taxon>
        <taxon>Streptosporangiales</taxon>
        <taxon>Streptosporangiaceae</taxon>
        <taxon>Bailinhaonella</taxon>
    </lineage>
</organism>
<feature type="compositionally biased region" description="Acidic residues" evidence="1">
    <location>
        <begin position="490"/>
        <end position="503"/>
    </location>
</feature>
<sequence length="503" mass="51698">MMESPDPGGHGRSGTVGGHVTAPADLMQQAPVRPLVADMGPLAPPADWYADPGLSGPTPITVTDDGRVYGHLALWETCHVSYPGRCTPPPRAPQGDYSYFHVNAVRTAEGEVLPTGVITLAGDHADTSAGAVAAMAHYADTTRAVATVRAGEDEHGIWVSGSLLPAVGEHEVAELLRAPLSGDWRVIAGKHRLIAAHGVNTPGFPIPREPVAASGAALIAAGRMCDSCHTRPHLVHEVRAAEGVDPEAIAAAVTRRLRAELGDDRLRREVGADAAADLTARAEAAAAAVRRARALRAAASLGRPAPPAAPPPEEPPAVTAAAPDVAGAAMVAVMIPAEVAEQIPVPDGGLPRGDLHVTLAYLGKDVPDDILATAEGAVRRAASTIARLSGLLGGIAAFPPGEDGRPVWVPVDVPGLEMLQAAVTAELAAAGVSYAIDHGWTPHVTLTYADPDAPLPPPVDPIPVELDAVTLAVGDQRTHMPLGVDAPPAELDEPEELDDVEAA</sequence>
<name>A0A3A4A2N1_9ACTN</name>
<protein>
    <recommendedName>
        <fullName evidence="4">2'-5' RNA ligase family protein</fullName>
    </recommendedName>
</protein>
<feature type="region of interest" description="Disordered" evidence="1">
    <location>
        <begin position="479"/>
        <end position="503"/>
    </location>
</feature>
<dbReference type="Pfam" id="PF13563">
    <property type="entry name" value="2_5_RNA_ligase2"/>
    <property type="match status" value="1"/>
</dbReference>
<evidence type="ECO:0000256" key="1">
    <source>
        <dbReference type="SAM" id="MobiDB-lite"/>
    </source>
</evidence>
<comment type="caution">
    <text evidence="2">The sequence shown here is derived from an EMBL/GenBank/DDBJ whole genome shotgun (WGS) entry which is preliminary data.</text>
</comment>
<proteinExistence type="predicted"/>
<feature type="compositionally biased region" description="Gly residues" evidence="1">
    <location>
        <begin position="8"/>
        <end position="17"/>
    </location>
</feature>
<evidence type="ECO:0008006" key="4">
    <source>
        <dbReference type="Google" id="ProtNLM"/>
    </source>
</evidence>
<accession>A0A3A4A2N1</accession>
<feature type="region of interest" description="Disordered" evidence="1">
    <location>
        <begin position="1"/>
        <end position="20"/>
    </location>
</feature>
<evidence type="ECO:0000313" key="3">
    <source>
        <dbReference type="Proteomes" id="UP000265768"/>
    </source>
</evidence>
<dbReference type="EMBL" id="QZEY01000040">
    <property type="protein sequence ID" value="RJL19344.1"/>
    <property type="molecule type" value="Genomic_DNA"/>
</dbReference>
<dbReference type="SUPFAM" id="SSF55144">
    <property type="entry name" value="LigT-like"/>
    <property type="match status" value="1"/>
</dbReference>
<dbReference type="InterPro" id="IPR009097">
    <property type="entry name" value="Cyclic_Pdiesterase"/>
</dbReference>